<dbReference type="EMBL" id="FXZE01000002">
    <property type="protein sequence ID" value="SMX69494.1"/>
    <property type="molecule type" value="Genomic_DNA"/>
</dbReference>
<keyword evidence="2" id="KW-1185">Reference proteome</keyword>
<reference evidence="2" key="1">
    <citation type="submission" date="2017-03" db="EMBL/GenBank/DDBJ databases">
        <authorList>
            <person name="Monnet C."/>
        </authorList>
    </citation>
    <scope>NUCLEOTIDE SEQUENCE [LARGE SCALE GENOMIC DNA]</scope>
    <source>
        <strain evidence="2">P10</strain>
    </source>
</reference>
<organism evidence="1 2">
    <name type="scientific">Brevibacterium antiquum</name>
    <dbReference type="NCBI Taxonomy" id="234835"/>
    <lineage>
        <taxon>Bacteria</taxon>
        <taxon>Bacillati</taxon>
        <taxon>Actinomycetota</taxon>
        <taxon>Actinomycetes</taxon>
        <taxon>Micrococcales</taxon>
        <taxon>Brevibacteriaceae</taxon>
        <taxon>Brevibacterium</taxon>
    </lineage>
</organism>
<sequence length="184" mass="21259">MNHYGTKALEHWRRHAPHRLEEIQDQETFFTELGEQIATQIVELTIQIETGRFAPLAMAGSSRENGRYLQEVSRRITARRIAEEVVMDELVWMQDPSLSIDEAREEWEQTRPADSNLVSWAERIQDSPDLAPPTAELEEKAKDWALPVWFLEGLIAAEIPGQYAQEHEKVLTEAASVRFLREVH</sequence>
<name>A0A2H1I303_9MICO</name>
<evidence type="ECO:0000313" key="1">
    <source>
        <dbReference type="EMBL" id="SMX69494.1"/>
    </source>
</evidence>
<dbReference type="RefSeq" id="WP_009881992.1">
    <property type="nucleotide sequence ID" value="NZ_FXZE01000002.1"/>
</dbReference>
<gene>
    <name evidence="1" type="ORF">BANT10_00500</name>
</gene>
<dbReference type="GeneID" id="82878461"/>
<accession>A0A2H1I303</accession>
<dbReference type="AlphaFoldDB" id="A0A2H1I303"/>
<evidence type="ECO:0000313" key="2">
    <source>
        <dbReference type="Proteomes" id="UP000234342"/>
    </source>
</evidence>
<dbReference type="Proteomes" id="UP000234342">
    <property type="component" value="Unassembled WGS sequence"/>
</dbReference>
<protein>
    <submittedName>
        <fullName evidence="1">Uncharacterized protein</fullName>
    </submittedName>
</protein>
<proteinExistence type="predicted"/>